<protein>
    <submittedName>
        <fullName evidence="1">Conjugal transfer protein TraI</fullName>
    </submittedName>
</protein>
<evidence type="ECO:0000313" key="1">
    <source>
        <dbReference type="EMBL" id="WEK20432.1"/>
    </source>
</evidence>
<evidence type="ECO:0000313" key="2">
    <source>
        <dbReference type="Proteomes" id="UP001214530"/>
    </source>
</evidence>
<reference evidence="1" key="1">
    <citation type="submission" date="2023-03" db="EMBL/GenBank/DDBJ databases">
        <title>Andean soil-derived lignocellulolytic bacterial consortium as a source of novel taxa and putative plastic-active enzymes.</title>
        <authorList>
            <person name="Diaz-Garcia L."/>
            <person name="Chuvochina M."/>
            <person name="Feuerriegel G."/>
            <person name="Bunk B."/>
            <person name="Sproer C."/>
            <person name="Streit W.R."/>
            <person name="Rodriguez L.M."/>
            <person name="Overmann J."/>
            <person name="Jimenez D.J."/>
        </authorList>
    </citation>
    <scope>NUCLEOTIDE SEQUENCE</scope>
    <source>
        <strain evidence="1">MAG 3858</strain>
    </source>
</reference>
<dbReference type="AlphaFoldDB" id="A0AAJ6B6V6"/>
<name>A0AAJ6B6V6_9SPHI</name>
<gene>
    <name evidence="1" type="ORF">P0Y49_04680</name>
</gene>
<dbReference type="Proteomes" id="UP001214530">
    <property type="component" value="Chromosome"/>
</dbReference>
<organism evidence="1 2">
    <name type="scientific">Candidatus Pedobacter colombiensis</name>
    <dbReference type="NCBI Taxonomy" id="3121371"/>
    <lineage>
        <taxon>Bacteria</taxon>
        <taxon>Pseudomonadati</taxon>
        <taxon>Bacteroidota</taxon>
        <taxon>Sphingobacteriia</taxon>
        <taxon>Sphingobacteriales</taxon>
        <taxon>Sphingobacteriaceae</taxon>
        <taxon>Pedobacter</taxon>
    </lineage>
</organism>
<dbReference type="EMBL" id="CP119313">
    <property type="protein sequence ID" value="WEK20432.1"/>
    <property type="molecule type" value="Genomic_DNA"/>
</dbReference>
<accession>A0AAJ6B6V6</accession>
<proteinExistence type="predicted"/>
<sequence length="250" mass="28715">MHISNPARVWPCLGFLKKKITKVMKQYMVILPLSTMTLMVAVPKGATAQIAVVEVIKAGVKKVIKAVDLKIQRLQNQTIWLQNAQKVLENQLSKLKLGEIADWTGRQKELYQGYYNELWEIKSYLTYFRRIKDLAQKQVAIVDEYKWAWGLFKKDKHFSVAELEYMEKVYSGILDESIKNLDQIFLVVNSFKTQMSDAARLELIATAANQMDENYGALKKFNSGNIQTSIQRAKSLDEVAVLKEIYGINE</sequence>